<gene>
    <name evidence="2" type="ORF">CNR29_07450</name>
</gene>
<proteinExistence type="predicted"/>
<reference evidence="2 3" key="1">
    <citation type="submission" date="2017-09" db="EMBL/GenBank/DDBJ databases">
        <title>Genome sequence of Lactobacillus brevis D7.</title>
        <authorList>
            <person name="Kwon M.-S."/>
            <person name="Lim S.K."/>
            <person name="Choi H.-J."/>
        </authorList>
    </citation>
    <scope>NUCLEOTIDE SEQUENCE [LARGE SCALE GENOMIC DNA]</scope>
    <source>
        <strain evidence="2 3">D7</strain>
    </source>
</reference>
<evidence type="ECO:0000256" key="1">
    <source>
        <dbReference type="SAM" id="MobiDB-lite"/>
    </source>
</evidence>
<accession>A0A2A3TYT6</accession>
<evidence type="ECO:0000313" key="2">
    <source>
        <dbReference type="EMBL" id="PBQ23859.1"/>
    </source>
</evidence>
<protein>
    <submittedName>
        <fullName evidence="2">Transcriptional regulator</fullName>
    </submittedName>
</protein>
<dbReference type="Proteomes" id="UP000217918">
    <property type="component" value="Unassembled WGS sequence"/>
</dbReference>
<feature type="region of interest" description="Disordered" evidence="1">
    <location>
        <begin position="49"/>
        <end position="68"/>
    </location>
</feature>
<evidence type="ECO:0000313" key="3">
    <source>
        <dbReference type="Proteomes" id="UP000217918"/>
    </source>
</evidence>
<organism evidence="2 3">
    <name type="scientific">Levilactobacillus brevis</name>
    <name type="common">Lactobacillus brevis</name>
    <dbReference type="NCBI Taxonomy" id="1580"/>
    <lineage>
        <taxon>Bacteria</taxon>
        <taxon>Bacillati</taxon>
        <taxon>Bacillota</taxon>
        <taxon>Bacilli</taxon>
        <taxon>Lactobacillales</taxon>
        <taxon>Lactobacillaceae</taxon>
        <taxon>Levilactobacillus</taxon>
    </lineage>
</organism>
<dbReference type="NCBIfam" id="TIGR01637">
    <property type="entry name" value="phage_arpU"/>
    <property type="match status" value="1"/>
</dbReference>
<dbReference type="EMBL" id="NVYO01000001">
    <property type="protein sequence ID" value="PBQ23859.1"/>
    <property type="molecule type" value="Genomic_DNA"/>
</dbReference>
<sequence>MAELDFDNVNMGILFPEVDERATVQNVTHFLSVVLPKMVRISGQSMSDLKSPSYDGMPKSQPSGNTTESRIVRRLYAEEVVKRTIQAIKHCDKDCQNILDELYLQELSDTMCFMDLGFSESSYFHVWKPKALLQFADCYMLDDLHIFKKSSFDAV</sequence>
<dbReference type="RefSeq" id="WP_096110083.1">
    <property type="nucleotide sequence ID" value="NZ_NVYO01000001.1"/>
</dbReference>
<dbReference type="InterPro" id="IPR006524">
    <property type="entry name" value="ArpU-like"/>
</dbReference>
<comment type="caution">
    <text evidence="2">The sequence shown here is derived from an EMBL/GenBank/DDBJ whole genome shotgun (WGS) entry which is preliminary data.</text>
</comment>
<dbReference type="AlphaFoldDB" id="A0A2A3TYT6"/>
<name>A0A2A3TYT6_LEVBR</name>